<evidence type="ECO:0000313" key="1">
    <source>
        <dbReference type="EMBL" id="KAL3760975.1"/>
    </source>
</evidence>
<name>A0ABD3MA44_9STRA</name>
<reference evidence="1 2" key="1">
    <citation type="submission" date="2024-10" db="EMBL/GenBank/DDBJ databases">
        <title>Updated reference genomes for cyclostephanoid diatoms.</title>
        <authorList>
            <person name="Roberts W.R."/>
            <person name="Alverson A.J."/>
        </authorList>
    </citation>
    <scope>NUCLEOTIDE SEQUENCE [LARGE SCALE GENOMIC DNA]</scope>
    <source>
        <strain evidence="1 2">AJA232-27</strain>
    </source>
</reference>
<dbReference type="AlphaFoldDB" id="A0ABD3MA44"/>
<sequence>MPSHHPVRNRPSSGATKFAFTLANRPMVVAAFSFIPDKEISFPSTSTAFPINSGINDATKSEACGCNGPELSPHRTHTSPTAQIALLHIAVCIGSMDDTASDKIWVSPASIRLGACRAKSPTNAKALIRTPGTKCPATLNNTFGKVLPRHSINGNNDLSNGLWDAISFHNRNNGGMYIPGNDPSPMAGPTYSAMRDNVSKSTNRLRVP</sequence>
<proteinExistence type="predicted"/>
<comment type="caution">
    <text evidence="1">The sequence shown here is derived from an EMBL/GenBank/DDBJ whole genome shotgun (WGS) entry which is preliminary data.</text>
</comment>
<dbReference type="EMBL" id="JALLBG020000168">
    <property type="protein sequence ID" value="KAL3760975.1"/>
    <property type="molecule type" value="Genomic_DNA"/>
</dbReference>
<keyword evidence="2" id="KW-1185">Reference proteome</keyword>
<protein>
    <submittedName>
        <fullName evidence="1">Uncharacterized protein</fullName>
    </submittedName>
</protein>
<gene>
    <name evidence="1" type="ORF">ACHAWU_009654</name>
</gene>
<organism evidence="1 2">
    <name type="scientific">Discostella pseudostelligera</name>
    <dbReference type="NCBI Taxonomy" id="259834"/>
    <lineage>
        <taxon>Eukaryota</taxon>
        <taxon>Sar</taxon>
        <taxon>Stramenopiles</taxon>
        <taxon>Ochrophyta</taxon>
        <taxon>Bacillariophyta</taxon>
        <taxon>Coscinodiscophyceae</taxon>
        <taxon>Thalassiosirophycidae</taxon>
        <taxon>Stephanodiscales</taxon>
        <taxon>Stephanodiscaceae</taxon>
        <taxon>Discostella</taxon>
    </lineage>
</organism>
<accession>A0ABD3MA44</accession>
<evidence type="ECO:0000313" key="2">
    <source>
        <dbReference type="Proteomes" id="UP001530293"/>
    </source>
</evidence>
<dbReference type="Proteomes" id="UP001530293">
    <property type="component" value="Unassembled WGS sequence"/>
</dbReference>